<accession>A0A5M9K6E7</accession>
<dbReference type="VEuPathDB" id="FungiDB:MFRU_009g02740"/>
<dbReference type="Gene3D" id="3.30.300.90">
    <property type="entry name" value="BolA-like"/>
    <property type="match status" value="1"/>
</dbReference>
<dbReference type="Proteomes" id="UP000322873">
    <property type="component" value="Unassembled WGS sequence"/>
</dbReference>
<dbReference type="PANTHER" id="PTHR46230:SF7">
    <property type="entry name" value="BOLA-LIKE PROTEIN 1"/>
    <property type="match status" value="1"/>
</dbReference>
<evidence type="ECO:0000313" key="4">
    <source>
        <dbReference type="Proteomes" id="UP000322873"/>
    </source>
</evidence>
<dbReference type="PANTHER" id="PTHR46230">
    <property type="match status" value="1"/>
</dbReference>
<organism evidence="3 4">
    <name type="scientific">Monilinia fructicola</name>
    <name type="common">Brown rot fungus</name>
    <name type="synonym">Ciboria fructicola</name>
    <dbReference type="NCBI Taxonomy" id="38448"/>
    <lineage>
        <taxon>Eukaryota</taxon>
        <taxon>Fungi</taxon>
        <taxon>Dikarya</taxon>
        <taxon>Ascomycota</taxon>
        <taxon>Pezizomycotina</taxon>
        <taxon>Leotiomycetes</taxon>
        <taxon>Helotiales</taxon>
        <taxon>Sclerotiniaceae</taxon>
        <taxon>Monilinia</taxon>
    </lineage>
</organism>
<evidence type="ECO:0008006" key="5">
    <source>
        <dbReference type="Google" id="ProtNLM"/>
    </source>
</evidence>
<comment type="similarity">
    <text evidence="1">Belongs to the BolA/IbaG family.</text>
</comment>
<sequence>MLRIIRPAVSRRYLSSIMTSKTPYEDIIRTRLTEEFKPTRLDIFNDSSKHSHHKAMAGSTSHETHFRVEVISEAFAKKMQPARHRMVYALLKEEMAKEGGIHALQLKTRTPEEDAREKAKEANEGGEAAGVQGKICKFKNGNIERMMAAIHFTENMHIPKHFHFTHQCPTLTPVKLIYMQVERKGDDEKFM</sequence>
<evidence type="ECO:0000313" key="3">
    <source>
        <dbReference type="EMBL" id="KAA8576407.1"/>
    </source>
</evidence>
<feature type="compositionally biased region" description="Basic and acidic residues" evidence="2">
    <location>
        <begin position="109"/>
        <end position="123"/>
    </location>
</feature>
<name>A0A5M9K6E7_MONFR</name>
<keyword evidence="4" id="KW-1185">Reference proteome</keyword>
<proteinExistence type="inferred from homology"/>
<dbReference type="InterPro" id="IPR002634">
    <property type="entry name" value="BolA"/>
</dbReference>
<dbReference type="GO" id="GO:0005759">
    <property type="term" value="C:mitochondrial matrix"/>
    <property type="evidence" value="ECO:0007669"/>
    <property type="project" value="TreeGrafter"/>
</dbReference>
<dbReference type="InterPro" id="IPR036065">
    <property type="entry name" value="BolA-like_sf"/>
</dbReference>
<dbReference type="EMBL" id="VICG01000001">
    <property type="protein sequence ID" value="KAA8576407.1"/>
    <property type="molecule type" value="Genomic_DNA"/>
</dbReference>
<dbReference type="SUPFAM" id="SSF82657">
    <property type="entry name" value="BolA-like"/>
    <property type="match status" value="1"/>
</dbReference>
<dbReference type="AlphaFoldDB" id="A0A5M9K6E7"/>
<dbReference type="GO" id="GO:0044572">
    <property type="term" value="P:[4Fe-4S] cluster assembly"/>
    <property type="evidence" value="ECO:0007669"/>
    <property type="project" value="TreeGrafter"/>
</dbReference>
<feature type="region of interest" description="Disordered" evidence="2">
    <location>
        <begin position="108"/>
        <end position="127"/>
    </location>
</feature>
<reference evidence="3 4" key="1">
    <citation type="submission" date="2019-06" db="EMBL/GenBank/DDBJ databases">
        <title>Genome Sequence of the Brown Rot Fungal Pathogen Monilinia fructicola.</title>
        <authorList>
            <person name="De Miccolis Angelini R.M."/>
            <person name="Landi L."/>
            <person name="Abate D."/>
            <person name="Pollastro S."/>
            <person name="Romanazzi G."/>
            <person name="Faretra F."/>
        </authorList>
    </citation>
    <scope>NUCLEOTIDE SEQUENCE [LARGE SCALE GENOMIC DNA]</scope>
    <source>
        <strain evidence="3 4">Mfrc123</strain>
    </source>
</reference>
<dbReference type="Pfam" id="PF01722">
    <property type="entry name" value="BolA"/>
    <property type="match status" value="1"/>
</dbReference>
<evidence type="ECO:0000256" key="1">
    <source>
        <dbReference type="RuleBase" id="RU003860"/>
    </source>
</evidence>
<evidence type="ECO:0000256" key="2">
    <source>
        <dbReference type="SAM" id="MobiDB-lite"/>
    </source>
</evidence>
<protein>
    <recommendedName>
        <fullName evidence="5">BolA protein</fullName>
    </recommendedName>
</protein>
<comment type="caution">
    <text evidence="3">The sequence shown here is derived from an EMBL/GenBank/DDBJ whole genome shotgun (WGS) entry which is preliminary data.</text>
</comment>
<gene>
    <name evidence="3" type="ORF">EYC84_006533</name>
</gene>